<dbReference type="PANTHER" id="PTHR12634:SF15">
    <property type="entry name" value="SERINE_THREONINE-PROTEIN PHOSPHATASE 6 REGULATORY SUBUNIT 2"/>
    <property type="match status" value="1"/>
</dbReference>
<evidence type="ECO:0000313" key="4">
    <source>
        <dbReference type="Proteomes" id="UP000472277"/>
    </source>
</evidence>
<dbReference type="GO" id="GO:0019888">
    <property type="term" value="F:protein phosphatase regulator activity"/>
    <property type="evidence" value="ECO:0007669"/>
    <property type="project" value="TreeGrafter"/>
</dbReference>
<dbReference type="Proteomes" id="UP000472277">
    <property type="component" value="Chromosome 40"/>
</dbReference>
<evidence type="ECO:0000313" key="3">
    <source>
        <dbReference type="Ensembl" id="ENSSTUP00000105231.1"/>
    </source>
</evidence>
<dbReference type="InterPro" id="IPR016024">
    <property type="entry name" value="ARM-type_fold"/>
</dbReference>
<proteinExistence type="inferred from homology"/>
<dbReference type="AlphaFoldDB" id="A0A674EB18"/>
<dbReference type="InterPro" id="IPR011989">
    <property type="entry name" value="ARM-like"/>
</dbReference>
<feature type="region of interest" description="Disordered" evidence="2">
    <location>
        <begin position="796"/>
        <end position="848"/>
    </location>
</feature>
<organism evidence="3 4">
    <name type="scientific">Salmo trutta</name>
    <name type="common">Brown trout</name>
    <dbReference type="NCBI Taxonomy" id="8032"/>
    <lineage>
        <taxon>Eukaryota</taxon>
        <taxon>Metazoa</taxon>
        <taxon>Chordata</taxon>
        <taxon>Craniata</taxon>
        <taxon>Vertebrata</taxon>
        <taxon>Euteleostomi</taxon>
        <taxon>Actinopterygii</taxon>
        <taxon>Neopterygii</taxon>
        <taxon>Teleostei</taxon>
        <taxon>Protacanthopterygii</taxon>
        <taxon>Salmoniformes</taxon>
        <taxon>Salmonidae</taxon>
        <taxon>Salmoninae</taxon>
        <taxon>Salmo</taxon>
    </lineage>
</organism>
<feature type="compositionally biased region" description="Basic and acidic residues" evidence="2">
    <location>
        <begin position="407"/>
        <end position="421"/>
    </location>
</feature>
<protein>
    <submittedName>
        <fullName evidence="3">Protein phosphatase 6, regulatory subunit 2a</fullName>
    </submittedName>
</protein>
<feature type="region of interest" description="Disordered" evidence="2">
    <location>
        <begin position="667"/>
        <end position="721"/>
    </location>
</feature>
<dbReference type="SUPFAM" id="SSF48371">
    <property type="entry name" value="ARM repeat"/>
    <property type="match status" value="1"/>
</dbReference>
<feature type="compositionally biased region" description="Low complexity" evidence="2">
    <location>
        <begin position="667"/>
        <end position="682"/>
    </location>
</feature>
<gene>
    <name evidence="3" type="primary">PPP6R2</name>
    <name evidence="3" type="synonym">LOC115180522</name>
</gene>
<dbReference type="Pfam" id="PF04499">
    <property type="entry name" value="SAPS"/>
    <property type="match status" value="1"/>
</dbReference>
<dbReference type="Ensembl" id="ENSSTUT00000112838.1">
    <property type="protein sequence ID" value="ENSSTUP00000105231.1"/>
    <property type="gene ID" value="ENSSTUG00000046287.1"/>
</dbReference>
<dbReference type="GO" id="GO:0005634">
    <property type="term" value="C:nucleus"/>
    <property type="evidence" value="ECO:0007669"/>
    <property type="project" value="TreeGrafter"/>
</dbReference>
<dbReference type="InterPro" id="IPR007587">
    <property type="entry name" value="SAPS"/>
</dbReference>
<sequence length="848" mass="94919">MFWKFDLHSTSHIDQLLDREDVTLRELMEEDDVLQECKAQNRRLLLFLSQDHCMTELVNLITTEPPADLEEKSRFKFPNIACELLTSDVSLINDKLGGDESLLETLYHFLEQDPPLNPLLASFFSKTIGNLIARKTEQVISFLRKKDGFIGLVLKHIDASAMMDLLLRLISCVEPAPLRQEVLNWLSEEKLIQRLTELIHTGKDEERQSNASQTLCDIIRLSRDQANQMQENVEADPLLAALESQESVAGLLKTMFEGERSEASIVNGTQVLLTLLETRRSGLEGLMDLYSQGYERSYTVNSSILHAIEPHLKDFQQLLLNPPKKSAILTTVGLLEEPLGNARLHVARLVAALLQTSAPSVCQELCKLTTMDQLLVCLHRRYSWNNFLHFQVELCVASILNHSVPEERPIPGLQNHEEEKTPAGPENQGEAGGEAGEPAKSSDPVEETTLHNTLLFQKCRLVQRILDAWEENDQIQAEGGARRGNMGHLTRMANMVVQNLEKGPVQSQISDLIKELPEDCRGRWESFVDETLRETNRRNTVELVSTHNLHSSSEDDDMESPFPNDLSLQQAFSDYQIQQMTANFVDQFGFNDEEFSEHDENINATFDRIAEINFNLDADDNSANATAFEACCKERIRQFDDAEEEDDIWEEKEINYATQVKSRTRFGVSHTSESSSRSSLENGGRERDRGSGSDEDDDSRQCASDPGSLEESKDNTPSTPCSQSAICKLCLLPIFTQSITVIMNGFHFVWLSSPLWRRSLLHLRTIKRFTRLSLLNAQAKAIVIVCPGASPSAGGEWPVGEGRKAPLVASDSSSSGGSDSEEDDKTAAAATETTSSGANQKAEVKRLV</sequence>
<dbReference type="GO" id="GO:0005829">
    <property type="term" value="C:cytosol"/>
    <property type="evidence" value="ECO:0007669"/>
    <property type="project" value="TreeGrafter"/>
</dbReference>
<feature type="compositionally biased region" description="Low complexity" evidence="2">
    <location>
        <begin position="827"/>
        <end position="836"/>
    </location>
</feature>
<name>A0A674EB18_SALTR</name>
<comment type="similarity">
    <text evidence="1">Belongs to the SAPS family.</text>
</comment>
<dbReference type="GeneTree" id="ENSGT00390000009899"/>
<reference evidence="3" key="1">
    <citation type="submission" date="2025-08" db="UniProtKB">
        <authorList>
            <consortium name="Ensembl"/>
        </authorList>
    </citation>
    <scope>IDENTIFICATION</scope>
</reference>
<keyword evidence="4" id="KW-1185">Reference proteome</keyword>
<dbReference type="PANTHER" id="PTHR12634">
    <property type="entry name" value="SIT4 YEAST -ASSOCIATING PROTEIN-RELATED"/>
    <property type="match status" value="1"/>
</dbReference>
<feature type="region of interest" description="Disordered" evidence="2">
    <location>
        <begin position="407"/>
        <end position="447"/>
    </location>
</feature>
<reference evidence="3" key="2">
    <citation type="submission" date="2025-09" db="UniProtKB">
        <authorList>
            <consortium name="Ensembl"/>
        </authorList>
    </citation>
    <scope>IDENTIFICATION</scope>
</reference>
<dbReference type="Gene3D" id="1.25.10.10">
    <property type="entry name" value="Leucine-rich Repeat Variant"/>
    <property type="match status" value="1"/>
</dbReference>
<feature type="compositionally biased region" description="Basic and acidic residues" evidence="2">
    <location>
        <begin position="683"/>
        <end position="692"/>
    </location>
</feature>
<evidence type="ECO:0000256" key="2">
    <source>
        <dbReference type="SAM" id="MobiDB-lite"/>
    </source>
</evidence>
<accession>A0A674EB18</accession>
<dbReference type="GO" id="GO:0019903">
    <property type="term" value="F:protein phosphatase binding"/>
    <property type="evidence" value="ECO:0007669"/>
    <property type="project" value="InterPro"/>
</dbReference>
<evidence type="ECO:0000256" key="1">
    <source>
        <dbReference type="ARBA" id="ARBA00006180"/>
    </source>
</evidence>